<feature type="domain" description="PLD phosphodiesterase" evidence="6">
    <location>
        <begin position="387"/>
        <end position="414"/>
    </location>
</feature>
<feature type="compositionally biased region" description="Basic and acidic residues" evidence="5">
    <location>
        <begin position="17"/>
        <end position="31"/>
    </location>
</feature>
<dbReference type="InterPro" id="IPR001736">
    <property type="entry name" value="PLipase_D/transphosphatidylase"/>
</dbReference>
<evidence type="ECO:0000259" key="6">
    <source>
        <dbReference type="PROSITE" id="PS50035"/>
    </source>
</evidence>
<evidence type="ECO:0000256" key="1">
    <source>
        <dbReference type="ARBA" id="ARBA00000798"/>
    </source>
</evidence>
<feature type="region of interest" description="Disordered" evidence="5">
    <location>
        <begin position="1"/>
        <end position="33"/>
    </location>
</feature>
<dbReference type="Pfam" id="PF13091">
    <property type="entry name" value="PLDc_2"/>
    <property type="match status" value="1"/>
</dbReference>
<dbReference type="SMART" id="SM00155">
    <property type="entry name" value="PLDc"/>
    <property type="match status" value="2"/>
</dbReference>
<accession>A0A7Y9JCV5</accession>
<evidence type="ECO:0000313" key="8">
    <source>
        <dbReference type="Proteomes" id="UP000535511"/>
    </source>
</evidence>
<keyword evidence="8" id="KW-1185">Reference proteome</keyword>
<dbReference type="AlphaFoldDB" id="A0A7Y9JCV5"/>
<organism evidence="7 8">
    <name type="scientific">Nocardioides panaciterrulae</name>
    <dbReference type="NCBI Taxonomy" id="661492"/>
    <lineage>
        <taxon>Bacteria</taxon>
        <taxon>Bacillati</taxon>
        <taxon>Actinomycetota</taxon>
        <taxon>Actinomycetes</taxon>
        <taxon>Propionibacteriales</taxon>
        <taxon>Nocardioidaceae</taxon>
        <taxon>Nocardioides</taxon>
    </lineage>
</organism>
<dbReference type="EMBL" id="JACCBG010000001">
    <property type="protein sequence ID" value="NYD43701.1"/>
    <property type="molecule type" value="Genomic_DNA"/>
</dbReference>
<reference evidence="7 8" key="1">
    <citation type="submission" date="2020-07" db="EMBL/GenBank/DDBJ databases">
        <title>Sequencing the genomes of 1000 actinobacteria strains.</title>
        <authorList>
            <person name="Klenk H.-P."/>
        </authorList>
    </citation>
    <scope>NUCLEOTIDE SEQUENCE [LARGE SCALE GENOMIC DNA]</scope>
    <source>
        <strain evidence="7 8">DSM 21350</strain>
    </source>
</reference>
<keyword evidence="2" id="KW-0677">Repeat</keyword>
<dbReference type="Proteomes" id="UP000535511">
    <property type="component" value="Unassembled WGS sequence"/>
</dbReference>
<protein>
    <submittedName>
        <fullName evidence="7">Phosphatidylserine/phosphatidylglycerophosphate/ cardiolipin synthase-like enzyme</fullName>
    </submittedName>
</protein>
<gene>
    <name evidence="7" type="ORF">BJZ21_003784</name>
</gene>
<proteinExistence type="predicted"/>
<evidence type="ECO:0000256" key="4">
    <source>
        <dbReference type="ARBA" id="ARBA00023098"/>
    </source>
</evidence>
<dbReference type="PANTHER" id="PTHR18896">
    <property type="entry name" value="PHOSPHOLIPASE D"/>
    <property type="match status" value="1"/>
</dbReference>
<dbReference type="Gene3D" id="3.30.870.10">
    <property type="entry name" value="Endonuclease Chain A"/>
    <property type="match status" value="2"/>
</dbReference>
<evidence type="ECO:0000256" key="5">
    <source>
        <dbReference type="SAM" id="MobiDB-lite"/>
    </source>
</evidence>
<comment type="caution">
    <text evidence="7">The sequence shown here is derived from an EMBL/GenBank/DDBJ whole genome shotgun (WGS) entry which is preliminary data.</text>
</comment>
<dbReference type="GO" id="GO:0004630">
    <property type="term" value="F:phospholipase D activity"/>
    <property type="evidence" value="ECO:0007669"/>
    <property type="project" value="UniProtKB-EC"/>
</dbReference>
<feature type="domain" description="PLD phosphodiesterase" evidence="6">
    <location>
        <begin position="145"/>
        <end position="178"/>
    </location>
</feature>
<sequence length="551" mass="61755">MSSMEDEWTPTGWLLTKGERDNHSTRIDAQHPGEQAWSEGNLVRALVHGATYFAELYERLEATRAGDLVLFTDWQGDADERLTGEPGSEVAEVLGRADERGVDVRGLVWRSHWEKLGFTARQNRRLGQQLQQRGAEALLDMRVRTGGSHHQKFVVIRHRGEPSRDIAFVGGIDLCHSRRDDADHHGDPQAMDLAKEYGPTPPWHDVMAAIQGPAVFDVETVFRERWEDPTPLSRNPVRMFMDRVRDLDTSPDPLPAQAPPPPPVEGGTHVVQILRTYPNLRHGRDYPFARGGERSVARGYVKALGQAQRLVYVEDQYLWGDHVGDLFTEALRRDPGLHVIAVVPLHPDLAGLSRPPQLLGRRRAMAEMTKAGRGRVAFYGLENHAGTPVYVHAKVCVVDDLWVSVGSDNFNRRSWTHDSELSATVVDRAVHRDEDGGMHGAYPLRLRLSLAAEHLDRPFDARVDEDEDASLLRVMADCVDPAGMFEQYAATARALDAWHEGGCRGPRPPGRLRSLQTPRLRPLAAALALPSYLALHDPDGRPRPLRRRDTF</sequence>
<comment type="catalytic activity">
    <reaction evidence="1">
        <text>a 1,2-diacyl-sn-glycero-3-phosphocholine + H2O = a 1,2-diacyl-sn-glycero-3-phosphate + choline + H(+)</text>
        <dbReference type="Rhea" id="RHEA:14445"/>
        <dbReference type="ChEBI" id="CHEBI:15354"/>
        <dbReference type="ChEBI" id="CHEBI:15377"/>
        <dbReference type="ChEBI" id="CHEBI:15378"/>
        <dbReference type="ChEBI" id="CHEBI:57643"/>
        <dbReference type="ChEBI" id="CHEBI:58608"/>
        <dbReference type="EC" id="3.1.4.4"/>
    </reaction>
</comment>
<dbReference type="GO" id="GO:0009395">
    <property type="term" value="P:phospholipid catabolic process"/>
    <property type="evidence" value="ECO:0007669"/>
    <property type="project" value="TreeGrafter"/>
</dbReference>
<dbReference type="InterPro" id="IPR025202">
    <property type="entry name" value="PLD-like_dom"/>
</dbReference>
<name>A0A7Y9JCV5_9ACTN</name>
<dbReference type="SUPFAM" id="SSF56024">
    <property type="entry name" value="Phospholipase D/nuclease"/>
    <property type="match status" value="2"/>
</dbReference>
<keyword evidence="4" id="KW-0443">Lipid metabolism</keyword>
<dbReference type="CDD" id="cd09105">
    <property type="entry name" value="PLDc_vPLD1_2_like_2"/>
    <property type="match status" value="1"/>
</dbReference>
<keyword evidence="3" id="KW-0378">Hydrolase</keyword>
<evidence type="ECO:0000256" key="2">
    <source>
        <dbReference type="ARBA" id="ARBA00022737"/>
    </source>
</evidence>
<evidence type="ECO:0000256" key="3">
    <source>
        <dbReference type="ARBA" id="ARBA00022801"/>
    </source>
</evidence>
<dbReference type="PROSITE" id="PS50035">
    <property type="entry name" value="PLD"/>
    <property type="match status" value="2"/>
</dbReference>
<dbReference type="InterPro" id="IPR015679">
    <property type="entry name" value="PLipase_D_fam"/>
</dbReference>
<dbReference type="CDD" id="cd09104">
    <property type="entry name" value="PLDc_vPLD1_2_like_1"/>
    <property type="match status" value="1"/>
</dbReference>
<evidence type="ECO:0000313" key="7">
    <source>
        <dbReference type="EMBL" id="NYD43701.1"/>
    </source>
</evidence>
<dbReference type="PANTHER" id="PTHR18896:SF76">
    <property type="entry name" value="PHOSPHOLIPASE"/>
    <property type="match status" value="1"/>
</dbReference>